<dbReference type="PANTHER" id="PTHR46792:SF1">
    <property type="entry name" value="COILED-COIL DOMAIN-CONTAINING 80-LIKE 2"/>
    <property type="match status" value="1"/>
</dbReference>
<evidence type="ECO:0000313" key="3">
    <source>
        <dbReference type="EMBL" id="MBD2561184.1"/>
    </source>
</evidence>
<keyword evidence="4" id="KW-1185">Reference proteome</keyword>
<organism evidence="3 4">
    <name type="scientific">Nostoc linckia FACHB-391</name>
    <dbReference type="NCBI Taxonomy" id="2692906"/>
    <lineage>
        <taxon>Bacteria</taxon>
        <taxon>Bacillati</taxon>
        <taxon>Cyanobacteriota</taxon>
        <taxon>Cyanophyceae</taxon>
        <taxon>Nostocales</taxon>
        <taxon>Nostocaceae</taxon>
        <taxon>Nostoc</taxon>
    </lineage>
</organism>
<evidence type="ECO:0000259" key="2">
    <source>
        <dbReference type="Pfam" id="PF13778"/>
    </source>
</evidence>
<dbReference type="Pfam" id="PF13778">
    <property type="entry name" value="DUF4174"/>
    <property type="match status" value="1"/>
</dbReference>
<evidence type="ECO:0000256" key="1">
    <source>
        <dbReference type="ARBA" id="ARBA00022729"/>
    </source>
</evidence>
<proteinExistence type="predicted"/>
<evidence type="ECO:0000313" key="4">
    <source>
        <dbReference type="Proteomes" id="UP000604661"/>
    </source>
</evidence>
<dbReference type="Proteomes" id="UP000604661">
    <property type="component" value="Unassembled WGS sequence"/>
</dbReference>
<reference evidence="3 4" key="1">
    <citation type="journal article" date="2020" name="ISME J.">
        <title>Comparative genomics reveals insights into cyanobacterial evolution and habitat adaptation.</title>
        <authorList>
            <person name="Chen M.Y."/>
            <person name="Teng W.K."/>
            <person name="Zhao L."/>
            <person name="Hu C.X."/>
            <person name="Zhou Y.K."/>
            <person name="Han B.P."/>
            <person name="Song L.R."/>
            <person name="Shu W.S."/>
        </authorList>
    </citation>
    <scope>NUCLEOTIDE SEQUENCE [LARGE SCALE GENOMIC DNA]</scope>
    <source>
        <strain evidence="3 4">FACHB-391</strain>
    </source>
</reference>
<dbReference type="EMBL" id="JACJTE010000009">
    <property type="protein sequence ID" value="MBD2561184.1"/>
    <property type="molecule type" value="Genomic_DNA"/>
</dbReference>
<protein>
    <submittedName>
        <fullName evidence="3">DUF4174 domain-containing protein</fullName>
    </submittedName>
</protein>
<accession>A0ABR8EUG5</accession>
<feature type="domain" description="DUF4174" evidence="2">
    <location>
        <begin position="41"/>
        <end position="156"/>
    </location>
</feature>
<dbReference type="InterPro" id="IPR025232">
    <property type="entry name" value="DUF4174"/>
</dbReference>
<dbReference type="RefSeq" id="WP_190892105.1">
    <property type="nucleotide sequence ID" value="NZ_JACJTE010000009.1"/>
</dbReference>
<sequence>MNNSALIALSLLAFIVLSPVRKADIVQGSTNHAIKMSSFNLSSQKWKNRVLLVFSPSVDNHTYQQQMQLLQEHNSGFADRDLVLVQVLATDESYANRQPIDASSAAKLREYFGVDKENFRVILVGKDSGVKRSDTTPVKATAIFEQIDAMPMRQQEMQERGRK</sequence>
<keyword evidence="1" id="KW-0732">Signal</keyword>
<gene>
    <name evidence="3" type="ORF">H6G95_11255</name>
</gene>
<comment type="caution">
    <text evidence="3">The sequence shown here is derived from an EMBL/GenBank/DDBJ whole genome shotgun (WGS) entry which is preliminary data.</text>
</comment>
<name>A0ABR8EUG5_NOSLI</name>
<dbReference type="PANTHER" id="PTHR46792">
    <property type="entry name" value="COILED-COIL DOMAIN-CONTAINING PROTEIN 80"/>
    <property type="match status" value="1"/>
</dbReference>